<gene>
    <name evidence="1" type="ORF">H0485_17455</name>
</gene>
<organism evidence="1 2">
    <name type="scientific">Pseudogemmobacter faecipullorum</name>
    <dbReference type="NCBI Taxonomy" id="2755041"/>
    <lineage>
        <taxon>Bacteria</taxon>
        <taxon>Pseudomonadati</taxon>
        <taxon>Pseudomonadota</taxon>
        <taxon>Alphaproteobacteria</taxon>
        <taxon>Rhodobacterales</taxon>
        <taxon>Paracoccaceae</taxon>
        <taxon>Pseudogemmobacter</taxon>
    </lineage>
</organism>
<sequence>MSEDWGQIAEEVTAALAEVGFTATLIRPGAPTGPSYDPQPGTPTTHTVTLMQDTISLGLIDGTAIRASDKLVMMAADGTVPTTADKITLGGKAMTIVRVEPFAPGGVDLFYEVLLRA</sequence>
<name>A0ABS8CQY1_9RHOB</name>
<dbReference type="EMBL" id="JACDXX010000020">
    <property type="protein sequence ID" value="MCB5411783.1"/>
    <property type="molecule type" value="Genomic_DNA"/>
</dbReference>
<dbReference type="RefSeq" id="WP_226937234.1">
    <property type="nucleotide sequence ID" value="NZ_JACDXX010000020.1"/>
</dbReference>
<proteinExistence type="predicted"/>
<evidence type="ECO:0000313" key="1">
    <source>
        <dbReference type="EMBL" id="MCB5411783.1"/>
    </source>
</evidence>
<keyword evidence="2" id="KW-1185">Reference proteome</keyword>
<accession>A0ABS8CQY1</accession>
<dbReference type="Proteomes" id="UP001198571">
    <property type="component" value="Unassembled WGS sequence"/>
</dbReference>
<evidence type="ECO:0000313" key="2">
    <source>
        <dbReference type="Proteomes" id="UP001198571"/>
    </source>
</evidence>
<comment type="caution">
    <text evidence="1">The sequence shown here is derived from an EMBL/GenBank/DDBJ whole genome shotgun (WGS) entry which is preliminary data.</text>
</comment>
<reference evidence="1 2" key="1">
    <citation type="submission" date="2020-07" db="EMBL/GenBank/DDBJ databases">
        <title>Pseudogemmobacter sp. nov., isolated from poultry manure in Taiwan.</title>
        <authorList>
            <person name="Lin S.-Y."/>
            <person name="Tang Y.-S."/>
            <person name="Young C.-C."/>
        </authorList>
    </citation>
    <scope>NUCLEOTIDE SEQUENCE [LARGE SCALE GENOMIC DNA]</scope>
    <source>
        <strain evidence="1 2">CC-YST710</strain>
    </source>
</reference>
<protein>
    <submittedName>
        <fullName evidence="1">Uncharacterized protein</fullName>
    </submittedName>
</protein>